<gene>
    <name evidence="3" type="ORF">IC230_31255</name>
</gene>
<name>A0A927GGZ3_9BACT</name>
<accession>A0A927GGZ3</accession>
<feature type="domain" description="Insertion element IS402-like" evidence="2">
    <location>
        <begin position="9"/>
        <end position="77"/>
    </location>
</feature>
<evidence type="ECO:0000313" key="3">
    <source>
        <dbReference type="EMBL" id="MBD2757389.1"/>
    </source>
</evidence>
<evidence type="ECO:0000259" key="1">
    <source>
        <dbReference type="Pfam" id="PF01609"/>
    </source>
</evidence>
<dbReference type="NCBIfam" id="NF033580">
    <property type="entry name" value="transpos_IS5_3"/>
    <property type="match status" value="1"/>
</dbReference>
<keyword evidence="4" id="KW-1185">Reference proteome</keyword>
<dbReference type="GO" id="GO:0006313">
    <property type="term" value="P:DNA transposition"/>
    <property type="evidence" value="ECO:0007669"/>
    <property type="project" value="InterPro"/>
</dbReference>
<dbReference type="PANTHER" id="PTHR30007:SF0">
    <property type="entry name" value="TRANSPOSASE"/>
    <property type="match status" value="1"/>
</dbReference>
<dbReference type="Pfam" id="PF13340">
    <property type="entry name" value="DUF4096"/>
    <property type="match status" value="1"/>
</dbReference>
<dbReference type="EMBL" id="JACXAA010000021">
    <property type="protein sequence ID" value="MBD2757389.1"/>
    <property type="molecule type" value="Genomic_DNA"/>
</dbReference>
<dbReference type="PANTHER" id="PTHR30007">
    <property type="entry name" value="PHP DOMAIN PROTEIN"/>
    <property type="match status" value="1"/>
</dbReference>
<organism evidence="3 4">
    <name type="scientific">Spirosoma validum</name>
    <dbReference type="NCBI Taxonomy" id="2771355"/>
    <lineage>
        <taxon>Bacteria</taxon>
        <taxon>Pseudomonadati</taxon>
        <taxon>Bacteroidota</taxon>
        <taxon>Cytophagia</taxon>
        <taxon>Cytophagales</taxon>
        <taxon>Cytophagaceae</taxon>
        <taxon>Spirosoma</taxon>
    </lineage>
</organism>
<dbReference type="RefSeq" id="WP_191043008.1">
    <property type="nucleotide sequence ID" value="NZ_JACXAA010000021.1"/>
</dbReference>
<dbReference type="GO" id="GO:0003677">
    <property type="term" value="F:DNA binding"/>
    <property type="evidence" value="ECO:0007669"/>
    <property type="project" value="InterPro"/>
</dbReference>
<dbReference type="Pfam" id="PF01609">
    <property type="entry name" value="DDE_Tnp_1"/>
    <property type="match status" value="1"/>
</dbReference>
<evidence type="ECO:0000313" key="4">
    <source>
        <dbReference type="Proteomes" id="UP000653797"/>
    </source>
</evidence>
<protein>
    <submittedName>
        <fullName evidence="3">IS5 family transposase</fullName>
    </submittedName>
</protein>
<comment type="caution">
    <text evidence="3">The sequence shown here is derived from an EMBL/GenBank/DDBJ whole genome shotgun (WGS) entry which is preliminary data.</text>
</comment>
<dbReference type="AlphaFoldDB" id="A0A927GGZ3"/>
<sequence>MKKTYTSDLTASQWQAIEKLIQVQRKSIHSLKLIVEAIFYLTKNGITWRDLPDSFPPWQTVYWHFRKWSHNDTWTLIANELTMRARLMADKDIQPTVAIIDAQSVKNTATATESVGFDGGKLIKGRKRFILVDTMGHLLWASVRPANVADGKAGIGVWEQGEIHNAVIEALYQVYADSTFGGQFKTRLEAYYDMKVVISRRPVSDQPLDSKVVIHKWRWVVERTFSWFSNNRRLAKDYERTTISAESFLWIAHIRRSIKWAGR</sequence>
<dbReference type="InterPro" id="IPR002559">
    <property type="entry name" value="Transposase_11"/>
</dbReference>
<dbReference type="Proteomes" id="UP000653797">
    <property type="component" value="Unassembled WGS sequence"/>
</dbReference>
<dbReference type="InterPro" id="IPR025161">
    <property type="entry name" value="IS402-like_dom"/>
</dbReference>
<reference evidence="3" key="1">
    <citation type="submission" date="2020-09" db="EMBL/GenBank/DDBJ databases">
        <authorList>
            <person name="Kim M.K."/>
        </authorList>
    </citation>
    <scope>NUCLEOTIDE SEQUENCE</scope>
    <source>
        <strain evidence="3">BT704</strain>
    </source>
</reference>
<dbReference type="GO" id="GO:0004803">
    <property type="term" value="F:transposase activity"/>
    <property type="evidence" value="ECO:0007669"/>
    <property type="project" value="InterPro"/>
</dbReference>
<proteinExistence type="predicted"/>
<evidence type="ECO:0000259" key="2">
    <source>
        <dbReference type="Pfam" id="PF13340"/>
    </source>
</evidence>
<feature type="domain" description="Transposase IS4-like" evidence="1">
    <location>
        <begin position="95"/>
        <end position="252"/>
    </location>
</feature>